<keyword evidence="2" id="KW-0119">Carbohydrate metabolism</keyword>
<evidence type="ECO:0000256" key="4">
    <source>
        <dbReference type="ARBA" id="ARBA00061676"/>
    </source>
</evidence>
<dbReference type="InterPro" id="IPR041710">
    <property type="entry name" value="HPS/KGPDC"/>
</dbReference>
<dbReference type="GO" id="GO:0004590">
    <property type="term" value="F:orotidine-5'-phosphate decarboxylase activity"/>
    <property type="evidence" value="ECO:0007669"/>
    <property type="project" value="InterPro"/>
</dbReference>
<evidence type="ECO:0000313" key="8">
    <source>
        <dbReference type="EMBL" id="KGD72966.2"/>
    </source>
</evidence>
<dbReference type="eggNOG" id="COG0269">
    <property type="taxonomic scope" value="Bacteria"/>
</dbReference>
<evidence type="ECO:0000256" key="6">
    <source>
        <dbReference type="ARBA" id="ARBA00080293"/>
    </source>
</evidence>
<comment type="catalytic activity">
    <reaction evidence="3">
        <text>3-dehydro-L-gulonate 6-phosphate + H(+) = L-xylulose 5-phosphate + CO2</text>
        <dbReference type="Rhea" id="RHEA:14353"/>
        <dbReference type="ChEBI" id="CHEBI:15378"/>
        <dbReference type="ChEBI" id="CHEBI:16526"/>
        <dbReference type="ChEBI" id="CHEBI:57829"/>
        <dbReference type="ChEBI" id="CHEBI:58774"/>
        <dbReference type="EC" id="4.1.1.85"/>
    </reaction>
    <physiologicalReaction direction="left-to-right" evidence="3">
        <dbReference type="Rhea" id="RHEA:14354"/>
    </physiologicalReaction>
</comment>
<dbReference type="AlphaFoldDB" id="A0A095T7U5"/>
<dbReference type="Pfam" id="PF00215">
    <property type="entry name" value="OMPdecase"/>
    <property type="match status" value="1"/>
</dbReference>
<reference evidence="8" key="1">
    <citation type="submission" date="2014-12" db="EMBL/GenBank/DDBJ databases">
        <title>The draft genome of the Tatumella morbirosei type strain, LMG23360T isolated from pineapple rot.</title>
        <authorList>
            <person name="Smits T.H."/>
            <person name="Palmer M."/>
            <person name="Venter S.N."/>
            <person name="Duffy B."/>
            <person name="Steenkamp E.T."/>
            <person name="Chan W.Y."/>
            <person name="Coutinho T.A."/>
            <person name="Coetzee M.P."/>
            <person name="De Maayer P."/>
        </authorList>
    </citation>
    <scope>NUCLEOTIDE SEQUENCE [LARGE SCALE GENOMIC DNA]</scope>
    <source>
        <strain evidence="8">LMG 23360</strain>
    </source>
</reference>
<comment type="caution">
    <text evidence="8">The sequence shown here is derived from an EMBL/GenBank/DDBJ whole genome shotgun (WGS) entry which is preliminary data.</text>
</comment>
<gene>
    <name evidence="8" type="primary">ulaD</name>
    <name evidence="8" type="ORF">HA49_12190</name>
</gene>
<dbReference type="GO" id="GO:0006207">
    <property type="term" value="P:'de novo' pyrimidine nucleobase biosynthetic process"/>
    <property type="evidence" value="ECO:0007669"/>
    <property type="project" value="InterPro"/>
</dbReference>
<dbReference type="SMART" id="SM00934">
    <property type="entry name" value="OMPdecase"/>
    <property type="match status" value="1"/>
</dbReference>
<dbReference type="SUPFAM" id="SSF51366">
    <property type="entry name" value="Ribulose-phoshate binding barrel"/>
    <property type="match status" value="1"/>
</dbReference>
<organism evidence="8 9">
    <name type="scientific">Tatumella morbirosei</name>
    <dbReference type="NCBI Taxonomy" id="642227"/>
    <lineage>
        <taxon>Bacteria</taxon>
        <taxon>Pseudomonadati</taxon>
        <taxon>Pseudomonadota</taxon>
        <taxon>Gammaproteobacteria</taxon>
        <taxon>Enterobacterales</taxon>
        <taxon>Erwiniaceae</taxon>
        <taxon>Tatumella</taxon>
    </lineage>
</organism>
<evidence type="ECO:0000256" key="3">
    <source>
        <dbReference type="ARBA" id="ARBA00050573"/>
    </source>
</evidence>
<dbReference type="EC" id="4.1.1.85" evidence="5"/>
<comment type="similarity">
    <text evidence="4">Belongs to the HPS/KGPDC family. KGPDC subfamily.</text>
</comment>
<dbReference type="FunFam" id="3.20.20.70:FF:000022">
    <property type="entry name" value="3-keto-L-gulonate-6-phosphate decarboxylase UlaD"/>
    <property type="match status" value="1"/>
</dbReference>
<dbReference type="Proteomes" id="UP000029577">
    <property type="component" value="Unassembled WGS sequence"/>
</dbReference>
<evidence type="ECO:0000256" key="1">
    <source>
        <dbReference type="ARBA" id="ARBA00023239"/>
    </source>
</evidence>
<protein>
    <recommendedName>
        <fullName evidence="6">3-dehydro-L-gulonate-6-phosphate decarboxylase</fullName>
        <ecNumber evidence="5">4.1.1.85</ecNumber>
    </recommendedName>
    <alternativeName>
        <fullName evidence="6">3-dehydro-L-gulonate-6-phosphate decarboxylase</fullName>
    </alternativeName>
</protein>
<evidence type="ECO:0000313" key="9">
    <source>
        <dbReference type="Proteomes" id="UP000029577"/>
    </source>
</evidence>
<dbReference type="GO" id="GO:0019854">
    <property type="term" value="P:L-ascorbic acid catabolic process"/>
    <property type="evidence" value="ECO:0007669"/>
    <property type="project" value="TreeGrafter"/>
</dbReference>
<dbReference type="PANTHER" id="PTHR35039:SF3">
    <property type="entry name" value="3-KETO-L-GULONATE-6-PHOSPHATE DECARBOXYLASE SGBH-RELATED"/>
    <property type="match status" value="1"/>
</dbReference>
<dbReference type="CDD" id="cd04726">
    <property type="entry name" value="KGPDC_HPS"/>
    <property type="match status" value="1"/>
</dbReference>
<dbReference type="Gene3D" id="3.20.20.70">
    <property type="entry name" value="Aldolase class I"/>
    <property type="match status" value="1"/>
</dbReference>
<dbReference type="NCBIfam" id="NF009832">
    <property type="entry name" value="PRK13306.1"/>
    <property type="match status" value="1"/>
</dbReference>
<dbReference type="EMBL" id="JPKR02000003">
    <property type="protein sequence ID" value="KGD72966.2"/>
    <property type="molecule type" value="Genomic_DNA"/>
</dbReference>
<dbReference type="InterPro" id="IPR013785">
    <property type="entry name" value="Aldolase_TIM"/>
</dbReference>
<sequence length="212" mass="23329">MLQVALDNHTLSDAYETTRLIAEEVDIIEVGTILCVGEGVRAVRDLKALYPHKIVLADAKIADAGKILARMCFEAHADWITVICCADINTAGGALEVAKEFGGDVQIELTGHWTWEQAQAWHDAGIQQVVYHRSRDAQAAGVSWGEQDIRAVRRLNNMGFKVTVTGGLALEDLPLFKDIPIHVFIAGRSIRDAASPVEAARQFRRSIADIWE</sequence>
<accession>A0A095T7U5</accession>
<feature type="domain" description="Orotidine 5'-phosphate decarboxylase" evidence="7">
    <location>
        <begin position="1"/>
        <end position="203"/>
    </location>
</feature>
<dbReference type="InterPro" id="IPR001754">
    <property type="entry name" value="OMPdeCOase_dom"/>
</dbReference>
<name>A0A095T7U5_9GAMM</name>
<dbReference type="STRING" id="642227.HA49_12190"/>
<evidence type="ECO:0000256" key="2">
    <source>
        <dbReference type="ARBA" id="ARBA00023277"/>
    </source>
</evidence>
<evidence type="ECO:0000256" key="5">
    <source>
        <dbReference type="ARBA" id="ARBA00066421"/>
    </source>
</evidence>
<dbReference type="InterPro" id="IPR011060">
    <property type="entry name" value="RibuloseP-bd_barrel"/>
</dbReference>
<dbReference type="GO" id="GO:0033982">
    <property type="term" value="F:3-dehydro-L-gulonate-6-phosphate decarboxylase activity"/>
    <property type="evidence" value="ECO:0007669"/>
    <property type="project" value="UniProtKB-EC"/>
</dbReference>
<keyword evidence="1 8" id="KW-0456">Lyase</keyword>
<keyword evidence="9" id="KW-1185">Reference proteome</keyword>
<proteinExistence type="inferred from homology"/>
<evidence type="ECO:0000259" key="7">
    <source>
        <dbReference type="SMART" id="SM00934"/>
    </source>
</evidence>
<dbReference type="PANTHER" id="PTHR35039">
    <property type="entry name" value="3-KETO-L-GULONATE-6-PHOSPHATE DECARBOXYLASE SGBH-RELATED"/>
    <property type="match status" value="1"/>
</dbReference>